<dbReference type="GO" id="GO:0016705">
    <property type="term" value="F:oxidoreductase activity, acting on paired donors, with incorporation or reduction of molecular oxygen"/>
    <property type="evidence" value="ECO:0007669"/>
    <property type="project" value="InterPro"/>
</dbReference>
<gene>
    <name evidence="1" type="ORF">VC83_04554</name>
</gene>
<dbReference type="GeneID" id="36287625"/>
<dbReference type="GO" id="GO:0005506">
    <property type="term" value="F:iron ion binding"/>
    <property type="evidence" value="ECO:0007669"/>
    <property type="project" value="InterPro"/>
</dbReference>
<dbReference type="Proteomes" id="UP000077154">
    <property type="component" value="Unassembled WGS sequence"/>
</dbReference>
<dbReference type="RefSeq" id="XP_024322808.1">
    <property type="nucleotide sequence ID" value="XM_024468184.1"/>
</dbReference>
<sequence length="114" mass="12878">MANRWRVMFTTRDPILHKALKSAVAFKYSLSSMLQLEPLFDKCMPLFVAEMDKCAGLAIDFGSWCSWYSFDLTGLLAFQELFGFMEQAKDINGVIESSWSFMSYGTLVGSTNTS</sequence>
<protein>
    <submittedName>
        <fullName evidence="1">Uncharacterized protein</fullName>
    </submittedName>
</protein>
<dbReference type="Gene3D" id="1.10.630.10">
    <property type="entry name" value="Cytochrome P450"/>
    <property type="match status" value="1"/>
</dbReference>
<dbReference type="InterPro" id="IPR036396">
    <property type="entry name" value="Cyt_P450_sf"/>
</dbReference>
<dbReference type="AlphaFoldDB" id="A0A177A5M5"/>
<dbReference type="VEuPathDB" id="FungiDB:GMDG_03055"/>
<organism evidence="1">
    <name type="scientific">Pseudogymnoascus destructans</name>
    <dbReference type="NCBI Taxonomy" id="655981"/>
    <lineage>
        <taxon>Eukaryota</taxon>
        <taxon>Fungi</taxon>
        <taxon>Dikarya</taxon>
        <taxon>Ascomycota</taxon>
        <taxon>Pezizomycotina</taxon>
        <taxon>Leotiomycetes</taxon>
        <taxon>Thelebolales</taxon>
        <taxon>Thelebolaceae</taxon>
        <taxon>Pseudogymnoascus</taxon>
    </lineage>
</organism>
<accession>A0A177A5M5</accession>
<dbReference type="GO" id="GO:0004497">
    <property type="term" value="F:monooxygenase activity"/>
    <property type="evidence" value="ECO:0007669"/>
    <property type="project" value="InterPro"/>
</dbReference>
<dbReference type="EMBL" id="KV441400">
    <property type="protein sequence ID" value="OAF57519.1"/>
    <property type="molecule type" value="Genomic_DNA"/>
</dbReference>
<dbReference type="GO" id="GO:0020037">
    <property type="term" value="F:heme binding"/>
    <property type="evidence" value="ECO:0007669"/>
    <property type="project" value="InterPro"/>
</dbReference>
<dbReference type="SUPFAM" id="SSF48264">
    <property type="entry name" value="Cytochrome P450"/>
    <property type="match status" value="1"/>
</dbReference>
<reference evidence="1" key="1">
    <citation type="submission" date="2016-03" db="EMBL/GenBank/DDBJ databases">
        <title>Updated assembly of Pseudogymnoascus destructans, the fungus causing white-nose syndrome of bats.</title>
        <authorList>
            <person name="Palmer J.M."/>
            <person name="Drees K.P."/>
            <person name="Foster J.T."/>
            <person name="Lindner D.L."/>
        </authorList>
    </citation>
    <scope>NUCLEOTIDE SEQUENCE [LARGE SCALE GENOMIC DNA]</scope>
    <source>
        <strain evidence="1">20631-21</strain>
    </source>
</reference>
<proteinExistence type="predicted"/>
<evidence type="ECO:0000313" key="1">
    <source>
        <dbReference type="EMBL" id="OAF57519.1"/>
    </source>
</evidence>
<name>A0A177A5M5_9PEZI</name>
<dbReference type="OrthoDB" id="3934656at2759"/>